<feature type="domain" description="PB1-like" evidence="2">
    <location>
        <begin position="124"/>
        <end position="190"/>
    </location>
</feature>
<organism evidence="3 4">
    <name type="scientific">Panicum miliaceum</name>
    <name type="common">Proso millet</name>
    <name type="synonym">Broomcorn millet</name>
    <dbReference type="NCBI Taxonomy" id="4540"/>
    <lineage>
        <taxon>Eukaryota</taxon>
        <taxon>Viridiplantae</taxon>
        <taxon>Streptophyta</taxon>
        <taxon>Embryophyta</taxon>
        <taxon>Tracheophyta</taxon>
        <taxon>Spermatophyta</taxon>
        <taxon>Magnoliopsida</taxon>
        <taxon>Liliopsida</taxon>
        <taxon>Poales</taxon>
        <taxon>Poaceae</taxon>
        <taxon>PACMAD clade</taxon>
        <taxon>Panicoideae</taxon>
        <taxon>Panicodae</taxon>
        <taxon>Paniceae</taxon>
        <taxon>Panicinae</taxon>
        <taxon>Panicum</taxon>
        <taxon>Panicum sect. Panicum</taxon>
    </lineage>
</organism>
<dbReference type="Pfam" id="PF03004">
    <property type="entry name" value="Transposase_24"/>
    <property type="match status" value="1"/>
</dbReference>
<feature type="region of interest" description="Disordered" evidence="1">
    <location>
        <begin position="26"/>
        <end position="52"/>
    </location>
</feature>
<protein>
    <recommendedName>
        <fullName evidence="2">PB1-like domain-containing protein</fullName>
    </recommendedName>
</protein>
<sequence length="632" mass="71245">MPPPPHGTKPLSLERRCRRLLSLELELGRRSGRPDPAPTRADPATGDARDMPAPCSGSAWGGFGGRDGRRHGGAEAVPADSVCPFNFASEEFKVLQRHHHYRCSVLTMAADIWTINLVCEGAAPGQKNVQREMDRDEICFFNLIDLIEEYGYTSIDYLYYKRRDNLVALQLDTNVMEMLEENESKKNVSLFVTRQRIATIAPTKFNKEPSKSAANKAKEKSGTKKKKQLNVIQSKQQYANEVDHQHDDDGIQETSGIIGNTDVNLFLKGDNNKVIRRKRTVLAHVWDLPEENRILVKCNQLWQPIGNEGGLLGQFLGTISRNDGYCPIHIKDWRKVKNDNAETILQCIQTKFLYPRSCEKWILKLIGRDWRKYKATLKNDIDEHQWKALVKYWKSAKGKELSEKNKVSHGTKKTAHTAGTKSYARWSENSIDHDKFQNHVVSSNRKRVRCAEPNHADVVCQQRDELCQSDGNHIGFSDQEAQPSSPQCSTNDFRQKEFDVCTRNSSDGRITRKRKQETRGVTAQELPVGSEELTEDHPERNEGEQRQEAPRPPPRHPRRISPCAWLPEATTAAEECYGASAPARSAGSQCSLFFPRPGNPGDSGELLVGAGISGLLECWVPLSALYGFACRD</sequence>
<feature type="region of interest" description="Disordered" evidence="1">
    <location>
        <begin position="204"/>
        <end position="226"/>
    </location>
</feature>
<evidence type="ECO:0000313" key="3">
    <source>
        <dbReference type="EMBL" id="RLM73981.1"/>
    </source>
</evidence>
<dbReference type="PANTHER" id="PTHR33144:SF53">
    <property type="entry name" value="TRANSPOSASE TNP1_EN_SPM-LIKE DOMAIN-CONTAINING PROTEIN"/>
    <property type="match status" value="1"/>
</dbReference>
<evidence type="ECO:0000313" key="4">
    <source>
        <dbReference type="Proteomes" id="UP000275267"/>
    </source>
</evidence>
<accession>A0A3L6Q7B0</accession>
<feature type="region of interest" description="Disordered" evidence="1">
    <location>
        <begin position="471"/>
        <end position="561"/>
    </location>
</feature>
<dbReference type="Pfam" id="PF26130">
    <property type="entry name" value="PB1-like"/>
    <property type="match status" value="1"/>
</dbReference>
<comment type="caution">
    <text evidence="3">The sequence shown here is derived from an EMBL/GenBank/DDBJ whole genome shotgun (WGS) entry which is preliminary data.</text>
</comment>
<dbReference type="AlphaFoldDB" id="A0A3L6Q7B0"/>
<keyword evidence="4" id="KW-1185">Reference proteome</keyword>
<name>A0A3L6Q7B0_PANMI</name>
<evidence type="ECO:0000259" key="2">
    <source>
        <dbReference type="Pfam" id="PF26130"/>
    </source>
</evidence>
<feature type="compositionally biased region" description="Polar residues" evidence="1">
    <location>
        <begin position="479"/>
        <end position="492"/>
    </location>
</feature>
<proteinExistence type="predicted"/>
<feature type="compositionally biased region" description="Basic and acidic residues" evidence="1">
    <location>
        <begin position="535"/>
        <end position="549"/>
    </location>
</feature>
<gene>
    <name evidence="3" type="ORF">C2845_PM15G04340</name>
</gene>
<dbReference type="PANTHER" id="PTHR33144">
    <property type="entry name" value="OS10G0409366 PROTEIN-RELATED"/>
    <property type="match status" value="1"/>
</dbReference>
<feature type="compositionally biased region" description="Basic and acidic residues" evidence="1">
    <location>
        <begin position="205"/>
        <end position="222"/>
    </location>
</feature>
<dbReference type="EMBL" id="PQIB02000013">
    <property type="protein sequence ID" value="RLM73981.1"/>
    <property type="molecule type" value="Genomic_DNA"/>
</dbReference>
<dbReference type="InterPro" id="IPR004252">
    <property type="entry name" value="Probable_transposase_24"/>
</dbReference>
<dbReference type="STRING" id="4540.A0A3L6Q7B0"/>
<evidence type="ECO:0000256" key="1">
    <source>
        <dbReference type="SAM" id="MobiDB-lite"/>
    </source>
</evidence>
<dbReference type="InterPro" id="IPR058594">
    <property type="entry name" value="PB1-like_dom_pln"/>
</dbReference>
<dbReference type="Proteomes" id="UP000275267">
    <property type="component" value="Unassembled WGS sequence"/>
</dbReference>
<dbReference type="OrthoDB" id="694021at2759"/>
<reference evidence="4" key="1">
    <citation type="journal article" date="2019" name="Nat. Commun.">
        <title>The genome of broomcorn millet.</title>
        <authorList>
            <person name="Zou C."/>
            <person name="Miki D."/>
            <person name="Li D."/>
            <person name="Tang Q."/>
            <person name="Xiao L."/>
            <person name="Rajput S."/>
            <person name="Deng P."/>
            <person name="Jia W."/>
            <person name="Huang R."/>
            <person name="Zhang M."/>
            <person name="Sun Y."/>
            <person name="Hu J."/>
            <person name="Fu X."/>
            <person name="Schnable P.S."/>
            <person name="Li F."/>
            <person name="Zhang H."/>
            <person name="Feng B."/>
            <person name="Zhu X."/>
            <person name="Liu R."/>
            <person name="Schnable J.C."/>
            <person name="Zhu J.-K."/>
            <person name="Zhang H."/>
        </authorList>
    </citation>
    <scope>NUCLEOTIDE SEQUENCE [LARGE SCALE GENOMIC DNA]</scope>
</reference>